<organism evidence="2 3">
    <name type="scientific">Musa troglodytarum</name>
    <name type="common">fe'i banana</name>
    <dbReference type="NCBI Taxonomy" id="320322"/>
    <lineage>
        <taxon>Eukaryota</taxon>
        <taxon>Viridiplantae</taxon>
        <taxon>Streptophyta</taxon>
        <taxon>Embryophyta</taxon>
        <taxon>Tracheophyta</taxon>
        <taxon>Spermatophyta</taxon>
        <taxon>Magnoliopsida</taxon>
        <taxon>Liliopsida</taxon>
        <taxon>Zingiberales</taxon>
        <taxon>Musaceae</taxon>
        <taxon>Musa</taxon>
    </lineage>
</organism>
<evidence type="ECO:0000259" key="1">
    <source>
        <dbReference type="Pfam" id="PF13085"/>
    </source>
</evidence>
<dbReference type="PANTHER" id="PTHR11921:SF29">
    <property type="entry name" value="SUCCINATE DEHYDROGENASE [UBIQUINONE] IRON-SULFUR SUBUNIT, MITOCHONDRIAL"/>
    <property type="match status" value="1"/>
</dbReference>
<dbReference type="GO" id="GO:0005739">
    <property type="term" value="C:mitochondrion"/>
    <property type="evidence" value="ECO:0007669"/>
    <property type="project" value="TreeGrafter"/>
</dbReference>
<proteinExistence type="predicted"/>
<dbReference type="PANTHER" id="PTHR11921">
    <property type="entry name" value="SUCCINATE DEHYDROGENASE IRON-SULFUR PROTEIN"/>
    <property type="match status" value="1"/>
</dbReference>
<dbReference type="GO" id="GO:0051536">
    <property type="term" value="F:iron-sulfur cluster binding"/>
    <property type="evidence" value="ECO:0007669"/>
    <property type="project" value="InterPro"/>
</dbReference>
<gene>
    <name evidence="2" type="ORF">MUK42_13617</name>
</gene>
<reference evidence="2" key="1">
    <citation type="submission" date="2022-05" db="EMBL/GenBank/DDBJ databases">
        <title>The Musa troglodytarum L. genome provides insights into the mechanism of non-climacteric behaviour and enrichment of carotenoids.</title>
        <authorList>
            <person name="Wang J."/>
        </authorList>
    </citation>
    <scope>NUCLEOTIDE SEQUENCE</scope>
    <source>
        <tissue evidence="2">Leaf</tissue>
    </source>
</reference>
<dbReference type="Pfam" id="PF13085">
    <property type="entry name" value="Fer2_3"/>
    <property type="match status" value="1"/>
</dbReference>
<accession>A0A9E7HZQ1</accession>
<protein>
    <submittedName>
        <fullName evidence="2">Succinate dehydrogenase ubiquinone iron-sulfur subunit</fullName>
    </submittedName>
</protein>
<sequence length="216" mass="23442">MGAIRAVRRVSGGRHGLAERSARRLRLGKRVTGGQYRYFGGRVGTAEGRMARKSCEPATVVGSRAGGEEVEGSAPRSTAAASVAVRLLQGQPDSRGPSAAIPEHEIHLGEYGNNSHVDPSPTFRRSCRDVICGSWAMNIDCDNGLVCFTEVPSFCHAYRTKDRAKLDGMYESILCACCSTSYPSYWWNPETYPGPAALLLSNSLMTDIQNSIARLR</sequence>
<dbReference type="Proteomes" id="UP001055439">
    <property type="component" value="Chromosome 9"/>
</dbReference>
<keyword evidence="2" id="KW-0830">Ubiquinone</keyword>
<dbReference type="EMBL" id="CP097511">
    <property type="protein sequence ID" value="URE43005.1"/>
    <property type="molecule type" value="Genomic_DNA"/>
</dbReference>
<dbReference type="GO" id="GO:0009055">
    <property type="term" value="F:electron transfer activity"/>
    <property type="evidence" value="ECO:0007669"/>
    <property type="project" value="InterPro"/>
</dbReference>
<dbReference type="InterPro" id="IPR050573">
    <property type="entry name" value="SDH/FRD_Iron-Sulfur"/>
</dbReference>
<dbReference type="GO" id="GO:0022904">
    <property type="term" value="P:respiratory electron transport chain"/>
    <property type="evidence" value="ECO:0007669"/>
    <property type="project" value="TreeGrafter"/>
</dbReference>
<evidence type="ECO:0000313" key="3">
    <source>
        <dbReference type="Proteomes" id="UP001055439"/>
    </source>
</evidence>
<dbReference type="GO" id="GO:0009060">
    <property type="term" value="P:aerobic respiration"/>
    <property type="evidence" value="ECO:0007669"/>
    <property type="project" value="TreeGrafter"/>
</dbReference>
<dbReference type="InterPro" id="IPR025192">
    <property type="entry name" value="Succ_DH/fum_Rdtase_N"/>
</dbReference>
<feature type="domain" description="Succinate dehydogenase/fumarate reductase N-terminal" evidence="1">
    <location>
        <begin position="115"/>
        <end position="154"/>
    </location>
</feature>
<dbReference type="InterPro" id="IPR009051">
    <property type="entry name" value="Helical_ferredxn"/>
</dbReference>
<dbReference type="OrthoDB" id="10355093at2759"/>
<keyword evidence="3" id="KW-1185">Reference proteome</keyword>
<name>A0A9E7HZQ1_9LILI</name>
<evidence type="ECO:0000313" key="2">
    <source>
        <dbReference type="EMBL" id="URE43005.1"/>
    </source>
</evidence>
<dbReference type="AlphaFoldDB" id="A0A9E7HZQ1"/>
<feature type="non-terminal residue" evidence="2">
    <location>
        <position position="216"/>
    </location>
</feature>
<dbReference type="Gene3D" id="1.10.1060.10">
    <property type="entry name" value="Alpha-helical ferredoxin"/>
    <property type="match status" value="1"/>
</dbReference>